<keyword evidence="7" id="KW-1185">Reference proteome</keyword>
<evidence type="ECO:0000259" key="5">
    <source>
        <dbReference type="PROSITE" id="PS50825"/>
    </source>
</evidence>
<dbReference type="SUPFAM" id="SSF49899">
    <property type="entry name" value="Concanavalin A-like lectins/glucanases"/>
    <property type="match status" value="2"/>
</dbReference>
<dbReference type="Gene3D" id="2.60.120.200">
    <property type="match status" value="2"/>
</dbReference>
<dbReference type="InterPro" id="IPR013783">
    <property type="entry name" value="Ig-like_fold"/>
</dbReference>
<proteinExistence type="predicted"/>
<dbReference type="PROSITE" id="PS50825">
    <property type="entry name" value="HYR"/>
    <property type="match status" value="1"/>
</dbReference>
<evidence type="ECO:0000256" key="3">
    <source>
        <dbReference type="ARBA" id="ARBA00023157"/>
    </source>
</evidence>
<dbReference type="SMART" id="SM00560">
    <property type="entry name" value="LamGL"/>
    <property type="match status" value="1"/>
</dbReference>
<evidence type="ECO:0000313" key="6">
    <source>
        <dbReference type="EMBL" id="RIJ48853.1"/>
    </source>
</evidence>
<evidence type="ECO:0000256" key="2">
    <source>
        <dbReference type="ARBA" id="ARBA00022737"/>
    </source>
</evidence>
<evidence type="ECO:0000313" key="7">
    <source>
        <dbReference type="Proteomes" id="UP000265926"/>
    </source>
</evidence>
<reference evidence="6 7" key="1">
    <citation type="submission" date="2018-08" db="EMBL/GenBank/DDBJ databases">
        <title>Pallidiluteibacterium maritimus gen. nov., sp. nov., isolated from coastal sediment.</title>
        <authorList>
            <person name="Zhou L.Y."/>
        </authorList>
    </citation>
    <scope>NUCLEOTIDE SEQUENCE [LARGE SCALE GENOMIC DNA]</scope>
    <source>
        <strain evidence="6 7">XSD2</strain>
    </source>
</reference>
<protein>
    <submittedName>
        <fullName evidence="6">T9SS C-terminal target domain-containing protein</fullName>
    </submittedName>
</protein>
<dbReference type="Gene3D" id="2.60.40.10">
    <property type="entry name" value="Immunoglobulins"/>
    <property type="match status" value="2"/>
</dbReference>
<dbReference type="Pfam" id="PF18962">
    <property type="entry name" value="Por_Secre_tail"/>
    <property type="match status" value="1"/>
</dbReference>
<dbReference type="GO" id="GO:0016020">
    <property type="term" value="C:membrane"/>
    <property type="evidence" value="ECO:0007669"/>
    <property type="project" value="InterPro"/>
</dbReference>
<accession>A0A399T4Q2</accession>
<dbReference type="SUPFAM" id="SSF49299">
    <property type="entry name" value="PKD domain"/>
    <property type="match status" value="1"/>
</dbReference>
<gene>
    <name evidence="6" type="ORF">D1614_10030</name>
</gene>
<dbReference type="PANTHER" id="PTHR47635">
    <property type="entry name" value="CUB DOMAIN-CONTAINING PROTEIN"/>
    <property type="match status" value="1"/>
</dbReference>
<dbReference type="InterPro" id="IPR035986">
    <property type="entry name" value="PKD_dom_sf"/>
</dbReference>
<keyword evidence="3" id="KW-1015">Disulfide bond</keyword>
<dbReference type="GO" id="GO:0005509">
    <property type="term" value="F:calcium ion binding"/>
    <property type="evidence" value="ECO:0007669"/>
    <property type="project" value="InterPro"/>
</dbReference>
<dbReference type="InterPro" id="IPR006558">
    <property type="entry name" value="LamG-like"/>
</dbReference>
<dbReference type="InterPro" id="IPR000601">
    <property type="entry name" value="PKD_dom"/>
</dbReference>
<comment type="caution">
    <text evidence="6">The sequence shown here is derived from an EMBL/GenBank/DDBJ whole genome shotgun (WGS) entry which is preliminary data.</text>
</comment>
<sequence length="1838" mass="201033">MQRRKAVNRSGLIEKKMNMRRFIYLLIWLLLPAWLSAQTNISAVEYWYDGDYSTASRQTVSAPIVNYTDLLDVSTLEPGLHTFSVRFQDNRGIWGSVLTKFFTYYPGSTPGIRQVTDVEYWYDGNYSSSVAVPLPPGVSVDLNSLLDVSSLINGLHTVSCRFKDDRGIWSSPLIRFFKKDKNTGLQQLVALEYWFNNDFNNKQDTVFTATSLLNIHKMLDVSSLNIGFHFVSFRMQDEQGKWGPVASWYFTKENQEDLPELHQLTALEYWFNGDYSTVQTDPVPATPLLNIDTDLDVSALNDGLHMVSYRYQDEAGNWSPAFSRLFAKFTAEPAPAMHNLVAVEYWFNGNLSSAVKSVVPAGSEYLVDTQLDVSALNDGLHSITWRFQDEAGTWSPGITQLFAKYEDEPITTGNKIVTYRYWSNTGIGSAIEVDLPTPVATLALDELVDVSSLPGGTNDISFQFRDSVGNWSSTLTKSYTQDYNPRGTITAQTDPACSNSVVTFTAETTDVDSIFWDFGDTTAIVGRAASEDAYHAYKNAGDFTVTATFLNLDSAYTNTATTTITVHQSYGISVVAPEDLVAYYPLDGDATDASGNGHDGAVNGATPTEDRNGAPNSAYLFDGNDGILIQHSDALNMSEALSFSCWIKPTVLQNAMIFGKSNYTTATNYLLRIQSDGNLQWEYNGFLNTTTKPLEADKWYYIVVTANNPGEHRQIYVNGQLVAETTSSSGPFGSITNPLTIGYASRGAEYFKGAIDDLRMYNKVLSPAEIFQLYQGNEGTTLPPIEAEICASEVPYTFGSQQLSTSGTYYQTYQTVNGCDSVIQLNLTVHPTYNDTIGDPSNSLVMDDFENGALGTLPDGWVIRYDGTGNADQKIVNTPVKYGAQSFQVSGSSWAANLSKPVSGVYEKSTLEGWMYATNASSGGRCGMGLGNPSIGSWGAFPGRVESYNGNLITFNYSGSSGGYGTQYVLQPATSNTWYHIRMEFDFSAGKYQVFINGTQASGTSGSEVVSEFPILNGVTPTSVELYGNSMVYFDNVKLYESGSTEIVLCSSETPYIFGNQQLSESGTYTETFQSEFGCDSTVTLNLTVHPSYSWKDTLTICEDELPYQWEDSTLISAGTYSRVYTTVNGCDSIFLFTLNVTDTFLIEQELALCENDLPYTLGAQTLTSSGTFTEIFTGSNGCDSTVVLTLNVLDTSLVSKEVTICESELPYTFGTQSLLAGGNYLEVFTRDNGCDSTVMLTLTVSDTFVVTDTLVLCENDLPYQFGTQLLLSSGNYTEVFASANGCDSTVVLSLTVNDTFDVADTVSVCENNLPYQFGSQELSVDGIYTELFTSSAGCDSTVTLVFSVSDTFALAYSDTICENDLPYRFGGQSLTISGTYTETFPAINGCDSVVTLSLTVHPAYRATINVTVGISQLPYLFGTQQIRQPGIYTRNLQTVNGCDSVIVLNLKVKDDIPPEVVCNPMELTLSADGNYSLTEADGDLISNGTTDNITSYTNLDIQVSPSFFTCENLGENTVTLSVKDQAGNIASCQTTLTVLAAGIQPSIDEIPAISMFEDESVKITITGISGGTVCEPGPVTVDASYSNTGLIAELVVDHQPLDSTAELSISLNPDQSGTDTIRVSVEDASGEITMRKFLLTVIPENDPPYQLSWLNDETMIANDTLGLIMNKNELFGDIDDSTLVFEVRTDKGILPDWIQTEEDLDTYTITFTPASADTGCVNIVVQGSDRAGASITDTFELCVSVLVGISEIDNDRLGISLYPNPTRGQVTIEFRNPLQEQVELLVLNMAGSELIRKTYQNGEQMIFDISDQASGTYLVVMHINKKRIVRKLILDKK</sequence>
<dbReference type="InterPro" id="IPR026444">
    <property type="entry name" value="Secre_tail"/>
</dbReference>
<dbReference type="OrthoDB" id="9770276at2"/>
<feature type="domain" description="HYR" evidence="5">
    <location>
        <begin position="1454"/>
        <end position="1541"/>
    </location>
</feature>
<dbReference type="SUPFAM" id="SSF49313">
    <property type="entry name" value="Cadherin-like"/>
    <property type="match status" value="1"/>
</dbReference>
<feature type="domain" description="PKD" evidence="4">
    <location>
        <begin position="484"/>
        <end position="566"/>
    </location>
</feature>
<dbReference type="GO" id="GO:0004553">
    <property type="term" value="F:hydrolase activity, hydrolyzing O-glycosyl compounds"/>
    <property type="evidence" value="ECO:0007669"/>
    <property type="project" value="UniProtKB-ARBA"/>
</dbReference>
<dbReference type="Proteomes" id="UP000265926">
    <property type="component" value="Unassembled WGS sequence"/>
</dbReference>
<dbReference type="InterPro" id="IPR013320">
    <property type="entry name" value="ConA-like_dom_sf"/>
</dbReference>
<dbReference type="GO" id="GO:0005975">
    <property type="term" value="P:carbohydrate metabolic process"/>
    <property type="evidence" value="ECO:0007669"/>
    <property type="project" value="UniProtKB-ARBA"/>
</dbReference>
<name>A0A399T4Q2_9BACT</name>
<dbReference type="EMBL" id="QWGR01000004">
    <property type="protein sequence ID" value="RIJ48853.1"/>
    <property type="molecule type" value="Genomic_DNA"/>
</dbReference>
<dbReference type="InterPro" id="IPR015919">
    <property type="entry name" value="Cadherin-like_sf"/>
</dbReference>
<keyword evidence="2" id="KW-0677">Repeat</keyword>
<evidence type="ECO:0000256" key="1">
    <source>
        <dbReference type="ARBA" id="ARBA00022729"/>
    </source>
</evidence>
<dbReference type="PANTHER" id="PTHR47635:SF2">
    <property type="entry name" value="LAMG-LIKE JELLYROLL FOLD DOMAIN-CONTAINING PROTEIN"/>
    <property type="match status" value="1"/>
</dbReference>
<organism evidence="6 7">
    <name type="scientific">Maribellus luteus</name>
    <dbReference type="NCBI Taxonomy" id="2305463"/>
    <lineage>
        <taxon>Bacteria</taxon>
        <taxon>Pseudomonadati</taxon>
        <taxon>Bacteroidota</taxon>
        <taxon>Bacteroidia</taxon>
        <taxon>Marinilabiliales</taxon>
        <taxon>Prolixibacteraceae</taxon>
        <taxon>Maribellus</taxon>
    </lineage>
</organism>
<dbReference type="InterPro" id="IPR003410">
    <property type="entry name" value="HYR_dom"/>
</dbReference>
<evidence type="ECO:0000259" key="4">
    <source>
        <dbReference type="PROSITE" id="PS50093"/>
    </source>
</evidence>
<dbReference type="NCBIfam" id="TIGR04183">
    <property type="entry name" value="Por_Secre_tail"/>
    <property type="match status" value="1"/>
</dbReference>
<dbReference type="Pfam" id="PF13385">
    <property type="entry name" value="Laminin_G_3"/>
    <property type="match status" value="1"/>
</dbReference>
<keyword evidence="1" id="KW-0732">Signal</keyword>
<dbReference type="PROSITE" id="PS50093">
    <property type="entry name" value="PKD"/>
    <property type="match status" value="1"/>
</dbReference>